<dbReference type="Pfam" id="PF06429">
    <property type="entry name" value="Flg_bbr_C"/>
    <property type="match status" value="1"/>
</dbReference>
<keyword evidence="5 7" id="KW-0964">Secreted</keyword>
<dbReference type="STRING" id="99656.SAMN05421659_104131"/>
<accession>A0A1I0P468</accession>
<feature type="domain" description="Flagellar basal-body/hook protein C-terminal" evidence="9">
    <location>
        <begin position="551"/>
        <end position="589"/>
    </location>
</feature>
<evidence type="ECO:0000259" key="9">
    <source>
        <dbReference type="Pfam" id="PF06429"/>
    </source>
</evidence>
<name>A0A1I0P468_9FIRM</name>
<dbReference type="GO" id="GO:0005576">
    <property type="term" value="C:extracellular region"/>
    <property type="evidence" value="ECO:0007669"/>
    <property type="project" value="UniProtKB-SubCell"/>
</dbReference>
<feature type="domain" description="Flagellar hook-associated protein FlgK helical" evidence="10">
    <location>
        <begin position="101"/>
        <end position="298"/>
    </location>
</feature>
<evidence type="ECO:0000256" key="1">
    <source>
        <dbReference type="ARBA" id="ARBA00004365"/>
    </source>
</evidence>
<dbReference type="InterPro" id="IPR010930">
    <property type="entry name" value="Flg_bb/hook_C_dom"/>
</dbReference>
<proteinExistence type="inferred from homology"/>
<dbReference type="AlphaFoldDB" id="A0A1I0P468"/>
<dbReference type="InterPro" id="IPR001444">
    <property type="entry name" value="Flag_bb_rod_N"/>
</dbReference>
<dbReference type="Pfam" id="PF00460">
    <property type="entry name" value="Flg_bb_rod"/>
    <property type="match status" value="1"/>
</dbReference>
<evidence type="ECO:0000259" key="10">
    <source>
        <dbReference type="Pfam" id="PF22638"/>
    </source>
</evidence>
<keyword evidence="12" id="KW-1185">Reference proteome</keyword>
<evidence type="ECO:0000256" key="2">
    <source>
        <dbReference type="ARBA" id="ARBA00004613"/>
    </source>
</evidence>
<dbReference type="RefSeq" id="WP_092451923.1">
    <property type="nucleotide sequence ID" value="NZ_FOJI01000004.1"/>
</dbReference>
<protein>
    <recommendedName>
        <fullName evidence="4 7">Flagellar hook-associated protein 1</fullName>
        <shortName evidence="7">HAP1</shortName>
    </recommendedName>
</protein>
<dbReference type="PANTHER" id="PTHR30033">
    <property type="entry name" value="FLAGELLAR HOOK-ASSOCIATED PROTEIN 1"/>
    <property type="match status" value="1"/>
</dbReference>
<evidence type="ECO:0000256" key="6">
    <source>
        <dbReference type="ARBA" id="ARBA00023143"/>
    </source>
</evidence>
<evidence type="ECO:0000313" key="11">
    <source>
        <dbReference type="EMBL" id="SEW08831.1"/>
    </source>
</evidence>
<evidence type="ECO:0000256" key="4">
    <source>
        <dbReference type="ARBA" id="ARBA00016244"/>
    </source>
</evidence>
<keyword evidence="11" id="KW-0969">Cilium</keyword>
<feature type="domain" description="Flagellar basal body rod protein N-terminal" evidence="8">
    <location>
        <begin position="8"/>
        <end position="38"/>
    </location>
</feature>
<dbReference type="InterPro" id="IPR019776">
    <property type="entry name" value="Flagellar_basal_body_rod_CS"/>
</dbReference>
<dbReference type="PROSITE" id="PS00588">
    <property type="entry name" value="FLAGELLA_BB_ROD"/>
    <property type="match status" value="1"/>
</dbReference>
<evidence type="ECO:0000259" key="8">
    <source>
        <dbReference type="Pfam" id="PF00460"/>
    </source>
</evidence>
<dbReference type="GO" id="GO:0044780">
    <property type="term" value="P:bacterial-type flagellum assembly"/>
    <property type="evidence" value="ECO:0007669"/>
    <property type="project" value="InterPro"/>
</dbReference>
<dbReference type="Pfam" id="PF22638">
    <property type="entry name" value="FlgK_D1"/>
    <property type="match status" value="1"/>
</dbReference>
<comment type="similarity">
    <text evidence="3 7">Belongs to the flagella basal body rod proteins family.</text>
</comment>
<dbReference type="NCBIfam" id="TIGR02492">
    <property type="entry name" value="flgK_ends"/>
    <property type="match status" value="1"/>
</dbReference>
<dbReference type="InterPro" id="IPR053927">
    <property type="entry name" value="FlgK_helical"/>
</dbReference>
<dbReference type="Proteomes" id="UP000199701">
    <property type="component" value="Unassembled WGS sequence"/>
</dbReference>
<dbReference type="OrthoDB" id="9802553at2"/>
<keyword evidence="6 7" id="KW-0975">Bacterial flagellum</keyword>
<dbReference type="EMBL" id="FOJI01000004">
    <property type="protein sequence ID" value="SEW08831.1"/>
    <property type="molecule type" value="Genomic_DNA"/>
</dbReference>
<evidence type="ECO:0000313" key="12">
    <source>
        <dbReference type="Proteomes" id="UP000199701"/>
    </source>
</evidence>
<evidence type="ECO:0000256" key="5">
    <source>
        <dbReference type="ARBA" id="ARBA00022525"/>
    </source>
</evidence>
<comment type="subcellular location">
    <subcellularLocation>
        <location evidence="1 7">Bacterial flagellum</location>
    </subcellularLocation>
    <subcellularLocation>
        <location evidence="2 7">Secreted</location>
    </subcellularLocation>
</comment>
<evidence type="ECO:0000256" key="3">
    <source>
        <dbReference type="ARBA" id="ARBA00009677"/>
    </source>
</evidence>
<sequence length="596" mass="65718">MSNGMSGLYVGISGLNVAQAALNTTANNLANINTVGYTRQQITYSTSSYYSIGNNATTKLVCGTGVDVSEIRRVRDELIDKAYRQEKGRLGYYDSQYDAVTEVESLFGELDDNSFKKTMTDLLTSINEVSKNPASTIARSSLLQTANTFMDKASSIYSSLKDYQTTLNTKINNMVNKINSLGKTICDLNKKITDVECIGQKANDLRDQRDNALDELSGYIKIQYQEDKDGTVTVTAEGAAFVSKNAVYNMATEKIEGTDLLKPVWPLLDNRDVFVDAEQISAIDNNDIGELKGLLISRGYKAVNYADVPVEPTKPDATGYDLTDATQLAAYQAAKDNYDIDYKQYGADCTYYNKYIDPSVILSTMASLDKLVNGVVTSMNDILCPEKTTSFTAADGTAYTDVSVLDMKKTSYGNDADKSVGVELFARNNTERYIKVTGNDGTMYYVRNNKNELGLPSDYTLGNIKINETATQNKAKIPLTNAKGEEDFVKGKALVDAWTVKFASLNPSTYAKENFSSFYNSLVTEFADTGKILNNMVTNQKTMADGYNGQRLQTEGVSSDEELQNMIKFQQAYNAASRYVNVVSEMLEHIVTRLGN</sequence>
<keyword evidence="11" id="KW-0282">Flagellum</keyword>
<evidence type="ECO:0000256" key="7">
    <source>
        <dbReference type="RuleBase" id="RU362065"/>
    </source>
</evidence>
<dbReference type="GO" id="GO:0005198">
    <property type="term" value="F:structural molecule activity"/>
    <property type="evidence" value="ECO:0007669"/>
    <property type="project" value="UniProtKB-UniRule"/>
</dbReference>
<dbReference type="InterPro" id="IPR002371">
    <property type="entry name" value="FlgK"/>
</dbReference>
<keyword evidence="11" id="KW-0966">Cell projection</keyword>
<gene>
    <name evidence="7" type="primary">flgK</name>
    <name evidence="11" type="ORF">SAMN05421659_104131</name>
</gene>
<reference evidence="11 12" key="1">
    <citation type="submission" date="2016-10" db="EMBL/GenBank/DDBJ databases">
        <authorList>
            <person name="de Groot N.N."/>
        </authorList>
    </citation>
    <scope>NUCLEOTIDE SEQUENCE [LARGE SCALE GENOMIC DNA]</scope>
    <source>
        <strain evidence="11 12">DSM 9179</strain>
    </source>
</reference>
<dbReference type="PANTHER" id="PTHR30033:SF2">
    <property type="entry name" value="FLAGELLAR HOOK PROTEIN"/>
    <property type="match status" value="1"/>
</dbReference>
<organism evidence="11 12">
    <name type="scientific">[Clostridium] fimetarium</name>
    <dbReference type="NCBI Taxonomy" id="99656"/>
    <lineage>
        <taxon>Bacteria</taxon>
        <taxon>Bacillati</taxon>
        <taxon>Bacillota</taxon>
        <taxon>Clostridia</taxon>
        <taxon>Lachnospirales</taxon>
        <taxon>Lachnospiraceae</taxon>
    </lineage>
</organism>
<dbReference type="PRINTS" id="PR01005">
    <property type="entry name" value="FLGHOOKAP1"/>
</dbReference>
<dbReference type="GO" id="GO:0009424">
    <property type="term" value="C:bacterial-type flagellum hook"/>
    <property type="evidence" value="ECO:0007669"/>
    <property type="project" value="UniProtKB-UniRule"/>
</dbReference>
<dbReference type="SUPFAM" id="SSF64518">
    <property type="entry name" value="Phase 1 flagellin"/>
    <property type="match status" value="1"/>
</dbReference>